<organism evidence="9 11">
    <name type="scientific">Xylella taiwanensis</name>
    <dbReference type="NCBI Taxonomy" id="1444770"/>
    <lineage>
        <taxon>Bacteria</taxon>
        <taxon>Pseudomonadati</taxon>
        <taxon>Pseudomonadota</taxon>
        <taxon>Gammaproteobacteria</taxon>
        <taxon>Lysobacterales</taxon>
        <taxon>Lysobacteraceae</taxon>
        <taxon>Xylella</taxon>
    </lineage>
</organism>
<dbReference type="PANTHER" id="PTHR36838:SF1">
    <property type="entry name" value="SLR1864 PROTEIN"/>
    <property type="match status" value="1"/>
</dbReference>
<comment type="subcellular location">
    <subcellularLocation>
        <location evidence="1">Cell membrane</location>
        <topology evidence="1">Multi-pass membrane protein</topology>
    </subcellularLocation>
</comment>
<feature type="transmembrane region" description="Helical" evidence="8">
    <location>
        <begin position="33"/>
        <end position="53"/>
    </location>
</feature>
<dbReference type="EMBL" id="JDSQ01000044">
    <property type="protein sequence ID" value="EWS76971.1"/>
    <property type="molecule type" value="Genomic_DNA"/>
</dbReference>
<evidence type="ECO:0000256" key="4">
    <source>
        <dbReference type="ARBA" id="ARBA00022475"/>
    </source>
</evidence>
<dbReference type="OrthoDB" id="9810457at2"/>
<dbReference type="InterPro" id="IPR004776">
    <property type="entry name" value="Mem_transp_PIN-like"/>
</dbReference>
<keyword evidence="4" id="KW-1003">Cell membrane</keyword>
<feature type="transmembrane region" description="Helical" evidence="8">
    <location>
        <begin position="59"/>
        <end position="80"/>
    </location>
</feature>
<dbReference type="GO" id="GO:0005886">
    <property type="term" value="C:plasma membrane"/>
    <property type="evidence" value="ECO:0007669"/>
    <property type="project" value="UniProtKB-SubCell"/>
</dbReference>
<feature type="transmembrane region" description="Helical" evidence="8">
    <location>
        <begin position="278"/>
        <end position="298"/>
    </location>
</feature>
<proteinExistence type="inferred from homology"/>
<feature type="transmembrane region" description="Helical" evidence="8">
    <location>
        <begin position="219"/>
        <end position="240"/>
    </location>
</feature>
<evidence type="ECO:0000313" key="12">
    <source>
        <dbReference type="Proteomes" id="UP001430701"/>
    </source>
</evidence>
<dbReference type="KEGG" id="xtw:AB672_07900"/>
<keyword evidence="3" id="KW-0813">Transport</keyword>
<dbReference type="GeneID" id="68901210"/>
<evidence type="ECO:0000256" key="6">
    <source>
        <dbReference type="ARBA" id="ARBA00022989"/>
    </source>
</evidence>
<feature type="transmembrane region" description="Helical" evidence="8">
    <location>
        <begin position="246"/>
        <end position="266"/>
    </location>
</feature>
<feature type="transmembrane region" description="Helical" evidence="8">
    <location>
        <begin position="152"/>
        <end position="170"/>
    </location>
</feature>
<dbReference type="Gene3D" id="1.20.1530.20">
    <property type="match status" value="1"/>
</dbReference>
<dbReference type="Proteomes" id="UP001430701">
    <property type="component" value="Unassembled WGS sequence"/>
</dbReference>
<evidence type="ECO:0000313" key="9">
    <source>
        <dbReference type="EMBL" id="EWS76971.1"/>
    </source>
</evidence>
<dbReference type="eggNOG" id="COG0679">
    <property type="taxonomic scope" value="Bacteria"/>
</dbReference>
<keyword evidence="12" id="KW-1185">Reference proteome</keyword>
<reference evidence="9 11" key="1">
    <citation type="journal article" date="2014" name="Genome Announc.">
        <title>Draft Genome Sequence of Xylella fastidiosa Pear Leaf Scorch Strain in Taiwan.</title>
        <authorList>
            <person name="Su C.C."/>
            <person name="Deng W.L."/>
            <person name="Jan F.J."/>
            <person name="Chang C.J."/>
            <person name="Huang H."/>
            <person name="Chen J."/>
        </authorList>
    </citation>
    <scope>NUCLEOTIDE SEQUENCE [LARGE SCALE GENOMIC DNA]</scope>
    <source>
        <strain evidence="9 11">PLS229</strain>
    </source>
</reference>
<protein>
    <submittedName>
        <fullName evidence="9 10">Transporter</fullName>
    </submittedName>
</protein>
<dbReference type="Pfam" id="PF03547">
    <property type="entry name" value="Mem_trans"/>
    <property type="match status" value="1"/>
</dbReference>
<dbReference type="Proteomes" id="UP000020406">
    <property type="component" value="Unassembled WGS sequence"/>
</dbReference>
<accession>Z9JGN7</accession>
<comment type="similarity">
    <text evidence="2">Belongs to the auxin efflux carrier (TC 2.A.69) family.</text>
</comment>
<reference evidence="10" key="2">
    <citation type="submission" date="2021-11" db="EMBL/GenBank/DDBJ databases">
        <title>Genome sequence of Xylella taiwanensis PLS432.</title>
        <authorList>
            <person name="Weng L.-W."/>
            <person name="Su C.-C."/>
            <person name="Tsai C.-W."/>
            <person name="Kuo C.-H."/>
        </authorList>
    </citation>
    <scope>NUCLEOTIDE SEQUENCE</scope>
    <source>
        <strain evidence="10">PLS432</strain>
    </source>
</reference>
<keyword evidence="6 8" id="KW-1133">Transmembrane helix</keyword>
<keyword evidence="7 8" id="KW-0472">Membrane</keyword>
<evidence type="ECO:0000256" key="3">
    <source>
        <dbReference type="ARBA" id="ARBA00022448"/>
    </source>
</evidence>
<dbReference type="AlphaFoldDB" id="Z9JGN7"/>
<name>Z9JGN7_9GAMM</name>
<feature type="transmembrane region" description="Helical" evidence="8">
    <location>
        <begin position="190"/>
        <end position="207"/>
    </location>
</feature>
<feature type="transmembrane region" description="Helical" evidence="8">
    <location>
        <begin position="119"/>
        <end position="140"/>
    </location>
</feature>
<dbReference type="GO" id="GO:0055085">
    <property type="term" value="P:transmembrane transport"/>
    <property type="evidence" value="ECO:0007669"/>
    <property type="project" value="InterPro"/>
</dbReference>
<dbReference type="PATRIC" id="fig|1444770.3.peg.3138"/>
<evidence type="ECO:0000256" key="7">
    <source>
        <dbReference type="ARBA" id="ARBA00023136"/>
    </source>
</evidence>
<feature type="transmembrane region" description="Helical" evidence="8">
    <location>
        <begin position="92"/>
        <end position="113"/>
    </location>
</feature>
<evidence type="ECO:0000256" key="8">
    <source>
        <dbReference type="SAM" id="Phobius"/>
    </source>
</evidence>
<evidence type="ECO:0000256" key="1">
    <source>
        <dbReference type="ARBA" id="ARBA00004651"/>
    </source>
</evidence>
<gene>
    <name evidence="9" type="ORF">AF72_13300</name>
    <name evidence="10" type="ORF">LPH55_01610</name>
</gene>
<dbReference type="EMBL" id="JAJPPU010000001">
    <property type="protein sequence ID" value="MCD8472199.1"/>
    <property type="molecule type" value="Genomic_DNA"/>
</dbReference>
<keyword evidence="5 8" id="KW-0812">Transmembrane</keyword>
<evidence type="ECO:0000313" key="11">
    <source>
        <dbReference type="Proteomes" id="UP000020406"/>
    </source>
</evidence>
<dbReference type="RefSeq" id="WP_038273112.1">
    <property type="nucleotide sequence ID" value="NZ_CP053627.1"/>
</dbReference>
<sequence length="303" mass="33422">MIVEVFIRVFFLIFTAALGWGAGYILKLSSRDISSLLIYVISPFVIFLSILQSPADWTYFRYSLVALLTASTAALLAYCLARMIWKDGRVNLFSFAAGTGNTGYFALPLAFALFNERQIAIAVFIIIGVNIYEFTVGYFITAKGAFKTTESLKRMIRLPILYAIILGIIFKKLQIDVGATLLSAMSNFKGAYSVFGMMMIGVTLASYQKIRIDWEFLMAALAWKHVIYPVVGIFVFYFITPVSIETLAVIVTMLATPMAANTVVIANNLNVYPEKAACSVMVSTFLAIVTVPLAIVWVTSLSG</sequence>
<dbReference type="InterPro" id="IPR038770">
    <property type="entry name" value="Na+/solute_symporter_sf"/>
</dbReference>
<comment type="caution">
    <text evidence="9">The sequence shown here is derived from an EMBL/GenBank/DDBJ whole genome shotgun (WGS) entry which is preliminary data.</text>
</comment>
<evidence type="ECO:0000313" key="10">
    <source>
        <dbReference type="EMBL" id="MCD8472199.1"/>
    </source>
</evidence>
<evidence type="ECO:0000256" key="5">
    <source>
        <dbReference type="ARBA" id="ARBA00022692"/>
    </source>
</evidence>
<feature type="transmembrane region" description="Helical" evidence="8">
    <location>
        <begin position="6"/>
        <end position="26"/>
    </location>
</feature>
<dbReference type="PANTHER" id="PTHR36838">
    <property type="entry name" value="AUXIN EFFLUX CARRIER FAMILY PROTEIN"/>
    <property type="match status" value="1"/>
</dbReference>
<evidence type="ECO:0000256" key="2">
    <source>
        <dbReference type="ARBA" id="ARBA00010145"/>
    </source>
</evidence>
<dbReference type="STRING" id="1444770.AF72_13300"/>